<dbReference type="OrthoDB" id="421121at2759"/>
<protein>
    <submittedName>
        <fullName evidence="1">Tetratricopeptide repeat protein 8-like</fullName>
    </submittedName>
</protein>
<dbReference type="GO" id="GO:0036064">
    <property type="term" value="C:ciliary basal body"/>
    <property type="evidence" value="ECO:0007669"/>
    <property type="project" value="TreeGrafter"/>
</dbReference>
<dbReference type="Proteomes" id="UP000192247">
    <property type="component" value="Unassembled WGS sequence"/>
</dbReference>
<sequence length="498" mass="56111">MASMELDPLYKALVYFRQLKYEKCAECCEKALEKNAFDQAAWVLKAMALTRMVYVDDLEIEEEGIAEALLDDNSIAQVPRPGTSLKTSCAAQGANPMMRPVTQSGRPITGMVRPGTQGAVGSIDAALKSTRTAMSARPVTSSLARYVRMGTASMLSQVGQPFINVARLNISKYGQKPALAKALFNYIYYHENEIRHALELAAQATQSCKFEDWWWKLQLGKCYYRLAMFRDAEKQFRSANTQQPMVETALWLGKLFIRLDQPLAALELYRMSLESFSNDTLLLTAVARIHEGLNDLSASVKFYKDVLSYDSVSVEAIACIATNHFYSDQPEVALRFYRRLLQMGLHTAEVYNNIALCCFYAQQFDLSITCVERALQFSRDDTTTADVWYNMSHIAINSGDKNLAVQCLRLAIAHNNDHAESHNNLGVLLLDRARVHFDTSVRLATHLFEPRYNLALLSDMVGDCLGAYNYSKMALDVFPNHVDSKIILERVYRKLASL</sequence>
<dbReference type="Pfam" id="PF13181">
    <property type="entry name" value="TPR_8"/>
    <property type="match status" value="1"/>
</dbReference>
<comment type="caution">
    <text evidence="1">The sequence shown here is derived from an EMBL/GenBank/DDBJ whole genome shotgun (WGS) entry which is preliminary data.</text>
</comment>
<dbReference type="InParanoid" id="A0A1V9XD22"/>
<dbReference type="PANTHER" id="PTHR44177:SF1">
    <property type="entry name" value="TETRATRICOPEPTIDE REPEAT PROTEIN 8"/>
    <property type="match status" value="1"/>
</dbReference>
<dbReference type="STRING" id="418985.A0A1V9XD22"/>
<dbReference type="GO" id="GO:1905515">
    <property type="term" value="P:non-motile cilium assembly"/>
    <property type="evidence" value="ECO:0007669"/>
    <property type="project" value="InterPro"/>
</dbReference>
<evidence type="ECO:0000313" key="2">
    <source>
        <dbReference type="Proteomes" id="UP000192247"/>
    </source>
</evidence>
<dbReference type="InterPro" id="IPR019734">
    <property type="entry name" value="TPR_rpt"/>
</dbReference>
<keyword evidence="2" id="KW-1185">Reference proteome</keyword>
<accession>A0A1V9XD22</accession>
<dbReference type="GO" id="GO:0097730">
    <property type="term" value="C:non-motile cilium"/>
    <property type="evidence" value="ECO:0007669"/>
    <property type="project" value="TreeGrafter"/>
</dbReference>
<dbReference type="CDD" id="cd21341">
    <property type="entry name" value="TTC8_N"/>
    <property type="match status" value="1"/>
</dbReference>
<organism evidence="1 2">
    <name type="scientific">Tropilaelaps mercedesae</name>
    <dbReference type="NCBI Taxonomy" id="418985"/>
    <lineage>
        <taxon>Eukaryota</taxon>
        <taxon>Metazoa</taxon>
        <taxon>Ecdysozoa</taxon>
        <taxon>Arthropoda</taxon>
        <taxon>Chelicerata</taxon>
        <taxon>Arachnida</taxon>
        <taxon>Acari</taxon>
        <taxon>Parasitiformes</taxon>
        <taxon>Mesostigmata</taxon>
        <taxon>Gamasina</taxon>
        <taxon>Dermanyssoidea</taxon>
        <taxon>Laelapidae</taxon>
        <taxon>Tropilaelaps</taxon>
    </lineage>
</organism>
<proteinExistence type="predicted"/>
<dbReference type="FunCoup" id="A0A1V9XD22">
    <property type="interactions" value="47"/>
</dbReference>
<gene>
    <name evidence="1" type="ORF">BIW11_11117</name>
</gene>
<dbReference type="InterPro" id="IPR011990">
    <property type="entry name" value="TPR-like_helical_dom_sf"/>
</dbReference>
<dbReference type="SUPFAM" id="SSF48452">
    <property type="entry name" value="TPR-like"/>
    <property type="match status" value="2"/>
</dbReference>
<dbReference type="Gene3D" id="1.25.40.10">
    <property type="entry name" value="Tetratricopeptide repeat domain"/>
    <property type="match status" value="2"/>
</dbReference>
<dbReference type="InterPro" id="IPR028796">
    <property type="entry name" value="BBS8"/>
</dbReference>
<evidence type="ECO:0000313" key="1">
    <source>
        <dbReference type="EMBL" id="OQR71248.1"/>
    </source>
</evidence>
<dbReference type="SMART" id="SM00028">
    <property type="entry name" value="TPR"/>
    <property type="match status" value="6"/>
</dbReference>
<name>A0A1V9XD22_9ACAR</name>
<dbReference type="EMBL" id="MNPL01015102">
    <property type="protein sequence ID" value="OQR71248.1"/>
    <property type="molecule type" value="Genomic_DNA"/>
</dbReference>
<dbReference type="GO" id="GO:0034464">
    <property type="term" value="C:BBSome"/>
    <property type="evidence" value="ECO:0007669"/>
    <property type="project" value="InterPro"/>
</dbReference>
<dbReference type="AlphaFoldDB" id="A0A1V9XD22"/>
<reference evidence="1 2" key="1">
    <citation type="journal article" date="2017" name="Gigascience">
        <title>Draft genome of the honey bee ectoparasitic mite, Tropilaelaps mercedesae, is shaped by the parasitic life history.</title>
        <authorList>
            <person name="Dong X."/>
            <person name="Armstrong S.D."/>
            <person name="Xia D."/>
            <person name="Makepeace B.L."/>
            <person name="Darby A.C."/>
            <person name="Kadowaki T."/>
        </authorList>
    </citation>
    <scope>NUCLEOTIDE SEQUENCE [LARGE SCALE GENOMIC DNA]</scope>
    <source>
        <strain evidence="1">Wuxi-XJTLU</strain>
    </source>
</reference>
<dbReference type="PANTHER" id="PTHR44177">
    <property type="entry name" value="TETRATRICOPEPTIDE REPEAT PROTEIN 8"/>
    <property type="match status" value="1"/>
</dbReference>